<keyword evidence="3" id="KW-1185">Reference proteome</keyword>
<name>A0A9Q2CZP7_9STAP</name>
<accession>A0A9Q2CZP7</accession>
<evidence type="ECO:0000313" key="2">
    <source>
        <dbReference type="EMBL" id="MBB5176223.1"/>
    </source>
</evidence>
<feature type="region of interest" description="Disordered" evidence="1">
    <location>
        <begin position="475"/>
        <end position="512"/>
    </location>
</feature>
<protein>
    <submittedName>
        <fullName evidence="2">Uncharacterized protein</fullName>
    </submittedName>
</protein>
<evidence type="ECO:0000313" key="3">
    <source>
        <dbReference type="Proteomes" id="UP000579136"/>
    </source>
</evidence>
<proteinExistence type="predicted"/>
<dbReference type="EMBL" id="JACHHF010000006">
    <property type="protein sequence ID" value="MBB5176223.1"/>
    <property type="molecule type" value="Genomic_DNA"/>
</dbReference>
<sequence>MSKAFQFAKISQLEQYNFDNSLEGFRRNGVEGTIKENLQNSLDARLHKDFEKPVVVTIRNTNVRKSDLPGIEELFEHIYSMEGQNEYTKETVEFMQSKYELETIPVISFEDENTKGLTGANNGQTDNPEDTYGIYAYKKGFHSVSKDKDHEITRGGSHGIGKIANNAASEIHLMYFANCDAENNQHLGGSVHLIEHEYNGQGYRSTGYYTDVMEDNGNKKFIPFKNLNNHKVFNKDTRGLKIIIPYVREELANKNNIIKAICDNYFLAILDQKLIVNYYDEENELTVIDHENLENLVNNPEIYEVDYEEIREHFTPIYVDTYLNEQKHSITVDSRDESYNFDIYFKYDESIRTGRLAILRTIGMKIEDFKVKGNVRKPFNAILIGGMKEDNYLKSLENESHTAISAEDIRDKEENRNAVRFINNLNKKMAELINEYFEKANPTEGELDTGDILFTTESNFTSKLKDIGNKVSLSKGEEITKTPSQKEKRGKGNKTGTTSKKQRQVTRTPIKKNTNKTSEYVNYSTPTNLVDRIDIGRKEIVQIDLTEFINSNMIKDDHINLKLFVIDGEGKTESNTIRLTDIYNSIEDLDNHSNYIIENNVIKNIKINNNRVHLGFNKYNNEINNLKFEYVLEVLK</sequence>
<feature type="compositionally biased region" description="Basic residues" evidence="1">
    <location>
        <begin position="500"/>
        <end position="512"/>
    </location>
</feature>
<gene>
    <name evidence="2" type="ORF">HNQ45_001110</name>
</gene>
<organism evidence="2 3">
    <name type="scientific">Nosocomiicoccus ampullae</name>
    <dbReference type="NCBI Taxonomy" id="489910"/>
    <lineage>
        <taxon>Bacteria</taxon>
        <taxon>Bacillati</taxon>
        <taxon>Bacillota</taxon>
        <taxon>Bacilli</taxon>
        <taxon>Bacillales</taxon>
        <taxon>Staphylococcaceae</taxon>
        <taxon>Nosocomiicoccus</taxon>
    </lineage>
</organism>
<dbReference type="RefSeq" id="WP_183674316.1">
    <property type="nucleotide sequence ID" value="NZ_CBCRYX010000005.1"/>
</dbReference>
<feature type="compositionally biased region" description="Basic and acidic residues" evidence="1">
    <location>
        <begin position="475"/>
        <end position="487"/>
    </location>
</feature>
<evidence type="ECO:0000256" key="1">
    <source>
        <dbReference type="SAM" id="MobiDB-lite"/>
    </source>
</evidence>
<comment type="caution">
    <text evidence="2">The sequence shown here is derived from an EMBL/GenBank/DDBJ whole genome shotgun (WGS) entry which is preliminary data.</text>
</comment>
<dbReference type="AlphaFoldDB" id="A0A9Q2CZP7"/>
<dbReference type="Proteomes" id="UP000579136">
    <property type="component" value="Unassembled WGS sequence"/>
</dbReference>
<reference evidence="2 3" key="1">
    <citation type="submission" date="2020-08" db="EMBL/GenBank/DDBJ databases">
        <title>Genomic Encyclopedia of Type Strains, Phase IV (KMG-IV): sequencing the most valuable type-strain genomes for metagenomic binning, comparative biology and taxonomic classification.</title>
        <authorList>
            <person name="Goeker M."/>
        </authorList>
    </citation>
    <scope>NUCLEOTIDE SEQUENCE [LARGE SCALE GENOMIC DNA]</scope>
    <source>
        <strain evidence="2 3">DSM 19163</strain>
    </source>
</reference>